<comment type="caution">
    <text evidence="1">The sequence shown here is derived from an EMBL/GenBank/DDBJ whole genome shotgun (WGS) entry which is preliminary data.</text>
</comment>
<evidence type="ECO:0000313" key="2">
    <source>
        <dbReference type="Proteomes" id="UP000266743"/>
    </source>
</evidence>
<dbReference type="AlphaFoldDB" id="A0A3L6KYU4"/>
<organism evidence="1 2">
    <name type="scientific">Trypanosoma brucei equiperdum</name>
    <dbReference type="NCBI Taxonomy" id="630700"/>
    <lineage>
        <taxon>Eukaryota</taxon>
        <taxon>Discoba</taxon>
        <taxon>Euglenozoa</taxon>
        <taxon>Kinetoplastea</taxon>
        <taxon>Metakinetoplastina</taxon>
        <taxon>Trypanosomatida</taxon>
        <taxon>Trypanosomatidae</taxon>
        <taxon>Trypanosoma</taxon>
    </lineage>
</organism>
<reference evidence="1 2" key="1">
    <citation type="submission" date="2018-09" db="EMBL/GenBank/DDBJ databases">
        <title>whole genome sequence of T. equiperdum IVM-t1 strain.</title>
        <authorList>
            <person name="Suganuma K."/>
        </authorList>
    </citation>
    <scope>NUCLEOTIDE SEQUENCE [LARGE SCALE GENOMIC DNA]</scope>
    <source>
        <strain evidence="1 2">IVM-t1</strain>
    </source>
</reference>
<gene>
    <name evidence="1" type="ORF">DPX39_100053700</name>
</gene>
<protein>
    <submittedName>
        <fullName evidence="1">Uncharacterized protein</fullName>
    </submittedName>
</protein>
<name>A0A3L6KYU4_9TRYP</name>
<dbReference type="EMBL" id="QSBY01000010">
    <property type="protein sequence ID" value="RHW68621.1"/>
    <property type="molecule type" value="Genomic_DNA"/>
</dbReference>
<sequence length="137" mass="15078">MQVIDMFALLRDQRVTPVVHLEALCALDGIRIEPGADPRELLCFYRMALMRWERIGSDTGKGGEEDVMSLSTTILDSLSPPASAVTSRGHPQMLMPSLIVCSGDGTGTLADHRMLARLKAQILIGRTILDRVVSFRK</sequence>
<dbReference type="Proteomes" id="UP000266743">
    <property type="component" value="Chromosome 10"/>
</dbReference>
<accession>A0A3L6KYU4</accession>
<proteinExistence type="predicted"/>
<evidence type="ECO:0000313" key="1">
    <source>
        <dbReference type="EMBL" id="RHW68621.1"/>
    </source>
</evidence>